<keyword evidence="3 6" id="KW-0812">Transmembrane</keyword>
<name>A0A2U2N532_9GAMM</name>
<dbReference type="Proteomes" id="UP000245474">
    <property type="component" value="Unassembled WGS sequence"/>
</dbReference>
<dbReference type="PANTHER" id="PTHR43461">
    <property type="entry name" value="TRANSMEMBRANE PROTEIN 256"/>
    <property type="match status" value="1"/>
</dbReference>
<keyword evidence="8" id="KW-1185">Reference proteome</keyword>
<dbReference type="Pfam" id="PF04241">
    <property type="entry name" value="DUF423"/>
    <property type="match status" value="1"/>
</dbReference>
<organism evidence="7 8">
    <name type="scientific">Sediminicurvatus halobius</name>
    <dbReference type="NCBI Taxonomy" id="2182432"/>
    <lineage>
        <taxon>Bacteria</taxon>
        <taxon>Pseudomonadati</taxon>
        <taxon>Pseudomonadota</taxon>
        <taxon>Gammaproteobacteria</taxon>
        <taxon>Chromatiales</taxon>
        <taxon>Ectothiorhodospiraceae</taxon>
        <taxon>Sediminicurvatus</taxon>
    </lineage>
</organism>
<dbReference type="RefSeq" id="WP_109677040.1">
    <property type="nucleotide sequence ID" value="NZ_CP086615.1"/>
</dbReference>
<evidence type="ECO:0000256" key="4">
    <source>
        <dbReference type="ARBA" id="ARBA00022989"/>
    </source>
</evidence>
<dbReference type="PANTHER" id="PTHR43461:SF1">
    <property type="entry name" value="TRANSMEMBRANE PROTEIN 256"/>
    <property type="match status" value="1"/>
</dbReference>
<feature type="transmembrane region" description="Helical" evidence="6">
    <location>
        <begin position="49"/>
        <end position="67"/>
    </location>
</feature>
<comment type="similarity">
    <text evidence="2">Belongs to the UPF0382 family.</text>
</comment>
<reference evidence="7 8" key="1">
    <citation type="submission" date="2018-05" db="EMBL/GenBank/DDBJ databases">
        <title>Spiribacter halobius sp. nov., a moderately halophilic bacterium isolated from marine solar saltern.</title>
        <authorList>
            <person name="Zheng W.-S."/>
            <person name="Lu D.-C."/>
            <person name="Du Z.-J."/>
        </authorList>
    </citation>
    <scope>NUCLEOTIDE SEQUENCE [LARGE SCALE GENOMIC DNA]</scope>
    <source>
        <strain evidence="7 8">E85</strain>
    </source>
</reference>
<proteinExistence type="inferred from homology"/>
<protein>
    <submittedName>
        <fullName evidence="7">DUF423 domain-containing protein</fullName>
    </submittedName>
</protein>
<feature type="transmembrane region" description="Helical" evidence="6">
    <location>
        <begin position="79"/>
        <end position="98"/>
    </location>
</feature>
<feature type="transmembrane region" description="Helical" evidence="6">
    <location>
        <begin position="104"/>
        <end position="128"/>
    </location>
</feature>
<evidence type="ECO:0000256" key="6">
    <source>
        <dbReference type="SAM" id="Phobius"/>
    </source>
</evidence>
<dbReference type="InterPro" id="IPR006696">
    <property type="entry name" value="DUF423"/>
</dbReference>
<evidence type="ECO:0000256" key="1">
    <source>
        <dbReference type="ARBA" id="ARBA00004141"/>
    </source>
</evidence>
<dbReference type="EMBL" id="QFFI01000006">
    <property type="protein sequence ID" value="PWG64321.1"/>
    <property type="molecule type" value="Genomic_DNA"/>
</dbReference>
<gene>
    <name evidence="7" type="ORF">DEM34_05410</name>
</gene>
<dbReference type="AlphaFoldDB" id="A0A2U2N532"/>
<keyword evidence="5 6" id="KW-0472">Membrane</keyword>
<evidence type="ECO:0000256" key="5">
    <source>
        <dbReference type="ARBA" id="ARBA00023136"/>
    </source>
</evidence>
<evidence type="ECO:0000313" key="7">
    <source>
        <dbReference type="EMBL" id="PWG64321.1"/>
    </source>
</evidence>
<accession>A0A2U2N532</accession>
<sequence>MSLRLTARQRIVALTGALLAGSGVVFGAFGAHALRARLDAEGLGAWETAVLYQLVHGLALLAMAALAPAAPRGHWLDRAALALALGTLLFSGSIYALSLGAPGWLGPVTPIGGVLLILGWLGAVLALIGGHAPRRV</sequence>
<evidence type="ECO:0000256" key="3">
    <source>
        <dbReference type="ARBA" id="ARBA00022692"/>
    </source>
</evidence>
<keyword evidence="4 6" id="KW-1133">Transmembrane helix</keyword>
<comment type="caution">
    <text evidence="7">The sequence shown here is derived from an EMBL/GenBank/DDBJ whole genome shotgun (WGS) entry which is preliminary data.</text>
</comment>
<dbReference type="GO" id="GO:0016020">
    <property type="term" value="C:membrane"/>
    <property type="evidence" value="ECO:0007669"/>
    <property type="project" value="UniProtKB-SubCell"/>
</dbReference>
<comment type="subcellular location">
    <subcellularLocation>
        <location evidence="1">Membrane</location>
        <topology evidence="1">Multi-pass membrane protein</topology>
    </subcellularLocation>
</comment>
<evidence type="ECO:0000256" key="2">
    <source>
        <dbReference type="ARBA" id="ARBA00009694"/>
    </source>
</evidence>
<evidence type="ECO:0000313" key="8">
    <source>
        <dbReference type="Proteomes" id="UP000245474"/>
    </source>
</evidence>